<evidence type="ECO:0000256" key="1">
    <source>
        <dbReference type="SAM" id="SignalP"/>
    </source>
</evidence>
<keyword evidence="3" id="KW-1185">Reference proteome</keyword>
<evidence type="ECO:0000313" key="2">
    <source>
        <dbReference type="EMBL" id="GGD51939.1"/>
    </source>
</evidence>
<sequence>MAATFILATVLAAGAPAAADSVDVAYDAMMQGKHEVAIEKLEGTDDAARLINLGAAYAAEGRVLDARAAYEKAAFAERYELETADGQWVDSRVLARQALASLDRPYLDTRMAKAD</sequence>
<dbReference type="EMBL" id="BMIO01000010">
    <property type="protein sequence ID" value="GGD51939.1"/>
    <property type="molecule type" value="Genomic_DNA"/>
</dbReference>
<feature type="signal peptide" evidence="1">
    <location>
        <begin position="1"/>
        <end position="19"/>
    </location>
</feature>
<evidence type="ECO:0008006" key="4">
    <source>
        <dbReference type="Google" id="ProtNLM"/>
    </source>
</evidence>
<evidence type="ECO:0000313" key="3">
    <source>
        <dbReference type="Proteomes" id="UP000598997"/>
    </source>
</evidence>
<gene>
    <name evidence="2" type="ORF">GCM10010989_27580</name>
</gene>
<reference evidence="2 3" key="1">
    <citation type="journal article" date="2014" name="Int. J. Syst. Evol. Microbiol.">
        <title>Complete genome sequence of Corynebacterium casei LMG S-19264T (=DSM 44701T), isolated from a smear-ripened cheese.</title>
        <authorList>
            <consortium name="US DOE Joint Genome Institute (JGI-PGF)"/>
            <person name="Walter F."/>
            <person name="Albersmeier A."/>
            <person name="Kalinowski J."/>
            <person name="Ruckert C."/>
        </authorList>
    </citation>
    <scope>NUCLEOTIDE SEQUENCE [LARGE SCALE GENOMIC DNA]</scope>
    <source>
        <strain evidence="2 3">CGMCC 1.15358</strain>
    </source>
</reference>
<protein>
    <recommendedName>
        <fullName evidence="4">Tetratricopeptide repeat-containing protein</fullName>
    </recommendedName>
</protein>
<dbReference type="Proteomes" id="UP000598997">
    <property type="component" value="Unassembled WGS sequence"/>
</dbReference>
<feature type="chain" id="PRO_5037150376" description="Tetratricopeptide repeat-containing protein" evidence="1">
    <location>
        <begin position="20"/>
        <end position="115"/>
    </location>
</feature>
<dbReference type="OrthoDB" id="92543at2"/>
<dbReference type="AlphaFoldDB" id="A0A916YLP4"/>
<organism evidence="2 3">
    <name type="scientific">Croceicoccus pelagius</name>
    <dbReference type="NCBI Taxonomy" id="1703341"/>
    <lineage>
        <taxon>Bacteria</taxon>
        <taxon>Pseudomonadati</taxon>
        <taxon>Pseudomonadota</taxon>
        <taxon>Alphaproteobacteria</taxon>
        <taxon>Sphingomonadales</taxon>
        <taxon>Erythrobacteraceae</taxon>
        <taxon>Croceicoccus</taxon>
    </lineage>
</organism>
<name>A0A916YLP4_9SPHN</name>
<proteinExistence type="predicted"/>
<accession>A0A916YLP4</accession>
<comment type="caution">
    <text evidence="2">The sequence shown here is derived from an EMBL/GenBank/DDBJ whole genome shotgun (WGS) entry which is preliminary data.</text>
</comment>
<keyword evidence="1" id="KW-0732">Signal</keyword>
<dbReference type="RefSeq" id="WP_066762648.1">
    <property type="nucleotide sequence ID" value="NZ_BMIO01000010.1"/>
</dbReference>